<dbReference type="Pfam" id="PF07470">
    <property type="entry name" value="Glyco_hydro_88"/>
    <property type="match status" value="1"/>
</dbReference>
<evidence type="ECO:0000313" key="2">
    <source>
        <dbReference type="EMBL" id="GAA4334990.1"/>
    </source>
</evidence>
<keyword evidence="3" id="KW-1185">Reference proteome</keyword>
<evidence type="ECO:0000313" key="3">
    <source>
        <dbReference type="Proteomes" id="UP001500975"/>
    </source>
</evidence>
<comment type="caution">
    <text evidence="2">The sequence shown here is derived from an EMBL/GenBank/DDBJ whole genome shotgun (WGS) entry which is preliminary data.</text>
</comment>
<gene>
    <name evidence="2" type="ORF">GCM10023165_11200</name>
</gene>
<dbReference type="RefSeq" id="WP_345536450.1">
    <property type="nucleotide sequence ID" value="NZ_BAABGJ010000009.1"/>
</dbReference>
<dbReference type="InterPro" id="IPR012341">
    <property type="entry name" value="6hp_glycosidase-like_sf"/>
</dbReference>
<reference evidence="3" key="1">
    <citation type="journal article" date="2019" name="Int. J. Syst. Evol. Microbiol.">
        <title>The Global Catalogue of Microorganisms (GCM) 10K type strain sequencing project: providing services to taxonomists for standard genome sequencing and annotation.</title>
        <authorList>
            <consortium name="The Broad Institute Genomics Platform"/>
            <consortium name="The Broad Institute Genome Sequencing Center for Infectious Disease"/>
            <person name="Wu L."/>
            <person name="Ma J."/>
        </authorList>
    </citation>
    <scope>NUCLEOTIDE SEQUENCE [LARGE SCALE GENOMIC DNA]</scope>
    <source>
        <strain evidence="3">JCM 17804</strain>
    </source>
</reference>
<sequence>MQKLDLDAAVQRVTDYTLAHPYERDVWEKSPAITGILAWNDEAAVAKARHWVERAVDVQSSRGFLGYDERIELANGHAAVFTPTASLSTALGFNVLAYYERDGDPRFLDAARRQAEALLAGPRTRNGGFWVRKEGPELWIDFIYMMCPFLARLGRIEKKPALVDEAIRQIDVYVRHLVDPELHLARHAWRETPNAYLQSTFWCRGNGWLTCALVDTLEQIGVDHAGASRLKEVGQRAFAAIAAHQDRCGFFHNILDDENAKFEASGTLMFAYSAAKAVNQGWLDAAYIEKAQRAVHIVAGSIEPDGAIPGVQVPPGGPGVPFATTLYGQGFFIQAAAELRHHLA</sequence>
<dbReference type="PANTHER" id="PTHR33886:SF8">
    <property type="entry name" value="UNSATURATED RHAMNOGALACTURONAN HYDROLASE (EUROFUNG)"/>
    <property type="match status" value="1"/>
</dbReference>
<proteinExistence type="predicted"/>
<dbReference type="InterPro" id="IPR010905">
    <property type="entry name" value="Glyco_hydro_88"/>
</dbReference>
<dbReference type="EMBL" id="BAABGJ010000009">
    <property type="protein sequence ID" value="GAA4334990.1"/>
    <property type="molecule type" value="Genomic_DNA"/>
</dbReference>
<accession>A0ABP8H6P3</accession>
<evidence type="ECO:0008006" key="4">
    <source>
        <dbReference type="Google" id="ProtNLM"/>
    </source>
</evidence>
<evidence type="ECO:0000256" key="1">
    <source>
        <dbReference type="ARBA" id="ARBA00022801"/>
    </source>
</evidence>
<organism evidence="2 3">
    <name type="scientific">Variovorax defluvii</name>
    <dbReference type="NCBI Taxonomy" id="913761"/>
    <lineage>
        <taxon>Bacteria</taxon>
        <taxon>Pseudomonadati</taxon>
        <taxon>Pseudomonadota</taxon>
        <taxon>Betaproteobacteria</taxon>
        <taxon>Burkholderiales</taxon>
        <taxon>Comamonadaceae</taxon>
        <taxon>Variovorax</taxon>
    </lineage>
</organism>
<name>A0ABP8H6P3_9BURK</name>
<dbReference type="InterPro" id="IPR008928">
    <property type="entry name" value="6-hairpin_glycosidase_sf"/>
</dbReference>
<dbReference type="InterPro" id="IPR052043">
    <property type="entry name" value="PolySaccharide_Degr_Enz"/>
</dbReference>
<dbReference type="SUPFAM" id="SSF48208">
    <property type="entry name" value="Six-hairpin glycosidases"/>
    <property type="match status" value="1"/>
</dbReference>
<dbReference type="Proteomes" id="UP001500975">
    <property type="component" value="Unassembled WGS sequence"/>
</dbReference>
<keyword evidence="1" id="KW-0378">Hydrolase</keyword>
<dbReference type="Gene3D" id="1.50.10.10">
    <property type="match status" value="1"/>
</dbReference>
<dbReference type="PANTHER" id="PTHR33886">
    <property type="entry name" value="UNSATURATED RHAMNOGALACTURONAN HYDROLASE (EUROFUNG)"/>
    <property type="match status" value="1"/>
</dbReference>
<protein>
    <recommendedName>
        <fullName evidence="4">Glycosyl hydrolase</fullName>
    </recommendedName>
</protein>